<dbReference type="OrthoDB" id="3693033at2759"/>
<organism evidence="1 2">
    <name type="scientific">Cochliobolus sativus (strain ND90Pr / ATCC 201652)</name>
    <name type="common">Common root rot and spot blotch fungus</name>
    <name type="synonym">Bipolaris sorokiniana</name>
    <dbReference type="NCBI Taxonomy" id="665912"/>
    <lineage>
        <taxon>Eukaryota</taxon>
        <taxon>Fungi</taxon>
        <taxon>Dikarya</taxon>
        <taxon>Ascomycota</taxon>
        <taxon>Pezizomycotina</taxon>
        <taxon>Dothideomycetes</taxon>
        <taxon>Pleosporomycetidae</taxon>
        <taxon>Pleosporales</taxon>
        <taxon>Pleosporineae</taxon>
        <taxon>Pleosporaceae</taxon>
        <taxon>Bipolaris</taxon>
    </lineage>
</organism>
<dbReference type="RefSeq" id="XP_007699501.1">
    <property type="nucleotide sequence ID" value="XM_007701311.1"/>
</dbReference>
<reference evidence="2" key="2">
    <citation type="journal article" date="2013" name="PLoS Genet.">
        <title>Comparative genome structure, secondary metabolite, and effector coding capacity across Cochliobolus pathogens.</title>
        <authorList>
            <person name="Condon B.J."/>
            <person name="Leng Y."/>
            <person name="Wu D."/>
            <person name="Bushley K.E."/>
            <person name="Ohm R.A."/>
            <person name="Otillar R."/>
            <person name="Martin J."/>
            <person name="Schackwitz W."/>
            <person name="Grimwood J."/>
            <person name="MohdZainudin N."/>
            <person name="Xue C."/>
            <person name="Wang R."/>
            <person name="Manning V.A."/>
            <person name="Dhillon B."/>
            <person name="Tu Z.J."/>
            <person name="Steffenson B.J."/>
            <person name="Salamov A."/>
            <person name="Sun H."/>
            <person name="Lowry S."/>
            <person name="LaButti K."/>
            <person name="Han J."/>
            <person name="Copeland A."/>
            <person name="Lindquist E."/>
            <person name="Barry K."/>
            <person name="Schmutz J."/>
            <person name="Baker S.E."/>
            <person name="Ciuffetti L.M."/>
            <person name="Grigoriev I.V."/>
            <person name="Zhong S."/>
            <person name="Turgeon B.G."/>
        </authorList>
    </citation>
    <scope>NUCLEOTIDE SEQUENCE [LARGE SCALE GENOMIC DNA]</scope>
    <source>
        <strain evidence="2">ND90Pr / ATCC 201652</strain>
    </source>
</reference>
<dbReference type="InterPro" id="IPR045634">
    <property type="entry name" value="DUF6413"/>
</dbReference>
<dbReference type="AlphaFoldDB" id="M2T6U6"/>
<dbReference type="Proteomes" id="UP000016934">
    <property type="component" value="Unassembled WGS sequence"/>
</dbReference>
<evidence type="ECO:0000313" key="2">
    <source>
        <dbReference type="Proteomes" id="UP000016934"/>
    </source>
</evidence>
<dbReference type="HOGENOM" id="CLU_135730_0_0_1"/>
<dbReference type="Pfam" id="PF19951">
    <property type="entry name" value="DUF6413"/>
    <property type="match status" value="1"/>
</dbReference>
<sequence length="167" mass="18005">MGRQNSIQDTTNICICLRLPKYQQVTDSFLLHAQVRIEGKQSAVVSIRLQDKSYQVSFSSHIHSTTDNLITSTTSNAMKFTSLVGIFAMLVPTSSASAFVTGDYCCTQGVNTDPSTGRAAYCCQSDFSPNIGSGCDHNHNYPIGRQKVALSSAKCGPDGIGYVGEQH</sequence>
<protein>
    <submittedName>
        <fullName evidence="1">Uncharacterized protein</fullName>
    </submittedName>
</protein>
<gene>
    <name evidence="1" type="ORF">COCSADRAFT_356243</name>
</gene>
<dbReference type="KEGG" id="bsc:COCSADRAFT_356243"/>
<dbReference type="GeneID" id="19138423"/>
<dbReference type="EMBL" id="KB445642">
    <property type="protein sequence ID" value="EMD64971.1"/>
    <property type="molecule type" value="Genomic_DNA"/>
</dbReference>
<evidence type="ECO:0000313" key="1">
    <source>
        <dbReference type="EMBL" id="EMD64971.1"/>
    </source>
</evidence>
<reference evidence="1 2" key="1">
    <citation type="journal article" date="2012" name="PLoS Pathog.">
        <title>Diverse lifestyles and strategies of plant pathogenesis encoded in the genomes of eighteen Dothideomycetes fungi.</title>
        <authorList>
            <person name="Ohm R.A."/>
            <person name="Feau N."/>
            <person name="Henrissat B."/>
            <person name="Schoch C.L."/>
            <person name="Horwitz B.A."/>
            <person name="Barry K.W."/>
            <person name="Condon B.J."/>
            <person name="Copeland A.C."/>
            <person name="Dhillon B."/>
            <person name="Glaser F."/>
            <person name="Hesse C.N."/>
            <person name="Kosti I."/>
            <person name="LaButti K."/>
            <person name="Lindquist E.A."/>
            <person name="Lucas S."/>
            <person name="Salamov A.A."/>
            <person name="Bradshaw R.E."/>
            <person name="Ciuffetti L."/>
            <person name="Hamelin R.C."/>
            <person name="Kema G.H.J."/>
            <person name="Lawrence C."/>
            <person name="Scott J.A."/>
            <person name="Spatafora J.W."/>
            <person name="Turgeon B.G."/>
            <person name="de Wit P.J.G.M."/>
            <person name="Zhong S."/>
            <person name="Goodwin S.B."/>
            <person name="Grigoriev I.V."/>
        </authorList>
    </citation>
    <scope>NUCLEOTIDE SEQUENCE [LARGE SCALE GENOMIC DNA]</scope>
    <source>
        <strain evidence="2">ND90Pr / ATCC 201652</strain>
    </source>
</reference>
<keyword evidence="2" id="KW-1185">Reference proteome</keyword>
<name>M2T6U6_COCSN</name>
<accession>M2T6U6</accession>
<proteinExistence type="predicted"/>